<dbReference type="SUPFAM" id="SSF57716">
    <property type="entry name" value="Glucocorticoid receptor-like (DNA-binding domain)"/>
    <property type="match status" value="1"/>
</dbReference>
<dbReference type="PANTHER" id="PTHR33823:SF4">
    <property type="entry name" value="GENERAL STRESS PROTEIN 16O"/>
    <property type="match status" value="1"/>
</dbReference>
<proteinExistence type="predicted"/>
<accession>A0ABT6ZRF8</accession>
<dbReference type="EMBL" id="JANCPR020000005">
    <property type="protein sequence ID" value="MDJ1131635.1"/>
    <property type="molecule type" value="Genomic_DNA"/>
</dbReference>
<sequence length="132" mass="14436">MKHQVISPDVLALGPEDHAVLGSEDHAVLRPEDLAAFRAALLAQRRFHLARLRDVQATGTVRTGTPEAAAHARKAASARMMLTDVEAALIRIDEGRYGACHRCAEPIPRAQLEVVPHARYCGSCRRGRGARR</sequence>
<evidence type="ECO:0000313" key="3">
    <source>
        <dbReference type="Proteomes" id="UP001214441"/>
    </source>
</evidence>
<keyword evidence="3" id="KW-1185">Reference proteome</keyword>
<protein>
    <recommendedName>
        <fullName evidence="4">DksA C4-type domain-containing protein</fullName>
    </recommendedName>
</protein>
<dbReference type="PANTHER" id="PTHR33823">
    <property type="entry name" value="RNA POLYMERASE-BINDING TRANSCRIPTION FACTOR DKSA-RELATED"/>
    <property type="match status" value="1"/>
</dbReference>
<dbReference type="Proteomes" id="UP001214441">
    <property type="component" value="Unassembled WGS sequence"/>
</dbReference>
<evidence type="ECO:0000313" key="2">
    <source>
        <dbReference type="EMBL" id="MDJ1131635.1"/>
    </source>
</evidence>
<reference evidence="2 3" key="1">
    <citation type="submission" date="2023-05" db="EMBL/GenBank/DDBJ databases">
        <title>Streptantibioticus silvisoli sp. nov., acidotolerant actinomycetes 1 from pine litter.</title>
        <authorList>
            <person name="Swiecimska M."/>
            <person name="Golinska P."/>
            <person name="Sangal V."/>
            <person name="Wachnowicz B."/>
            <person name="Goodfellow M."/>
        </authorList>
    </citation>
    <scope>NUCLEOTIDE SEQUENCE [LARGE SCALE GENOMIC DNA]</scope>
    <source>
        <strain evidence="2 3">DSM 42109</strain>
    </source>
</reference>
<dbReference type="Gene3D" id="1.20.120.910">
    <property type="entry name" value="DksA, coiled-coil domain"/>
    <property type="match status" value="1"/>
</dbReference>
<dbReference type="RefSeq" id="WP_274042808.1">
    <property type="nucleotide sequence ID" value="NZ_JANCPR020000005.1"/>
</dbReference>
<dbReference type="PROSITE" id="PS51128">
    <property type="entry name" value="ZF_DKSA_2"/>
    <property type="match status" value="1"/>
</dbReference>
<gene>
    <name evidence="2" type="ORF">NMN56_006605</name>
</gene>
<comment type="caution">
    <text evidence="2">The sequence shown here is derived from an EMBL/GenBank/DDBJ whole genome shotgun (WGS) entry which is preliminary data.</text>
</comment>
<organism evidence="2 3">
    <name type="scientific">Streptomyces iconiensis</name>
    <dbReference type="NCBI Taxonomy" id="1384038"/>
    <lineage>
        <taxon>Bacteria</taxon>
        <taxon>Bacillati</taxon>
        <taxon>Actinomycetota</taxon>
        <taxon>Actinomycetes</taxon>
        <taxon>Kitasatosporales</taxon>
        <taxon>Streptomycetaceae</taxon>
        <taxon>Streptomyces</taxon>
    </lineage>
</organism>
<name>A0ABT6ZRF8_9ACTN</name>
<evidence type="ECO:0000256" key="1">
    <source>
        <dbReference type="PROSITE-ProRule" id="PRU00510"/>
    </source>
</evidence>
<evidence type="ECO:0008006" key="4">
    <source>
        <dbReference type="Google" id="ProtNLM"/>
    </source>
</evidence>
<feature type="zinc finger region" description="dksA C4-type" evidence="1">
    <location>
        <begin position="100"/>
        <end position="124"/>
    </location>
</feature>